<name>A0A916RYV3_9BACT</name>
<protein>
    <submittedName>
        <fullName evidence="1">Uncharacterized protein</fullName>
    </submittedName>
</protein>
<dbReference type="Proteomes" id="UP000648801">
    <property type="component" value="Unassembled WGS sequence"/>
</dbReference>
<reference evidence="1" key="1">
    <citation type="journal article" date="2014" name="Int. J. Syst. Evol. Microbiol.">
        <title>Complete genome sequence of Corynebacterium casei LMG S-19264T (=DSM 44701T), isolated from a smear-ripened cheese.</title>
        <authorList>
            <consortium name="US DOE Joint Genome Institute (JGI-PGF)"/>
            <person name="Walter F."/>
            <person name="Albersmeier A."/>
            <person name="Kalinowski J."/>
            <person name="Ruckert C."/>
        </authorList>
    </citation>
    <scope>NUCLEOTIDE SEQUENCE</scope>
    <source>
        <strain evidence="1">CGMCC 1.15447</strain>
    </source>
</reference>
<dbReference type="RefSeq" id="WP_188760268.1">
    <property type="nucleotide sequence ID" value="NZ_BMJB01000002.1"/>
</dbReference>
<dbReference type="EMBL" id="BMJB01000002">
    <property type="protein sequence ID" value="GGA76130.1"/>
    <property type="molecule type" value="Genomic_DNA"/>
</dbReference>
<evidence type="ECO:0000313" key="1">
    <source>
        <dbReference type="EMBL" id="GGA76130.1"/>
    </source>
</evidence>
<accession>A0A916RYV3</accession>
<organism evidence="1 2">
    <name type="scientific">Edaphobacter acidisoli</name>
    <dbReference type="NCBI Taxonomy" id="2040573"/>
    <lineage>
        <taxon>Bacteria</taxon>
        <taxon>Pseudomonadati</taxon>
        <taxon>Acidobacteriota</taxon>
        <taxon>Terriglobia</taxon>
        <taxon>Terriglobales</taxon>
        <taxon>Acidobacteriaceae</taxon>
        <taxon>Edaphobacter</taxon>
    </lineage>
</organism>
<comment type="caution">
    <text evidence="1">The sequence shown here is derived from an EMBL/GenBank/DDBJ whole genome shotgun (WGS) entry which is preliminary data.</text>
</comment>
<sequence>MKRIVGKVVLGLIVALAVVYLGDMAVWGVRAKLGHGMGKVVVSRFVVASLKGGKEDYYFDGTAEVDCSRSLFPQSGSGACWWLERHKVIYDR</sequence>
<gene>
    <name evidence="1" type="ORF">GCM10011507_29410</name>
</gene>
<keyword evidence="2" id="KW-1185">Reference proteome</keyword>
<reference evidence="1" key="2">
    <citation type="submission" date="2020-09" db="EMBL/GenBank/DDBJ databases">
        <authorList>
            <person name="Sun Q."/>
            <person name="Zhou Y."/>
        </authorList>
    </citation>
    <scope>NUCLEOTIDE SEQUENCE</scope>
    <source>
        <strain evidence="1">CGMCC 1.15447</strain>
    </source>
</reference>
<dbReference type="AlphaFoldDB" id="A0A916RYV3"/>
<proteinExistence type="predicted"/>
<evidence type="ECO:0000313" key="2">
    <source>
        <dbReference type="Proteomes" id="UP000648801"/>
    </source>
</evidence>